<dbReference type="AlphaFoldDB" id="A0AB39MKV5"/>
<evidence type="ECO:0000313" key="2">
    <source>
        <dbReference type="EMBL" id="XDQ06812.1"/>
    </source>
</evidence>
<sequence>MKAVYDSSRFGAWLLAVSGCAFAAVLAPVVVLDARDDGASGKTYAGVAICLVVLVGTLVSTRVLLRNSLGGIVQSEGGMVETDGAGTDTVCAWRDVTEVRRLSRNPVVPMYAITAAGRRLTLSRDDFSPCRPLLKDIVKLPTPAPTD</sequence>
<keyword evidence="1" id="KW-0812">Transmembrane</keyword>
<reference evidence="2" key="1">
    <citation type="submission" date="2024-07" db="EMBL/GenBank/DDBJ databases">
        <authorList>
            <person name="Yu S.T."/>
        </authorList>
    </citation>
    <scope>NUCLEOTIDE SEQUENCE</scope>
    <source>
        <strain evidence="2">R08</strain>
    </source>
</reference>
<evidence type="ECO:0000256" key="1">
    <source>
        <dbReference type="SAM" id="Phobius"/>
    </source>
</evidence>
<keyword evidence="1" id="KW-1133">Transmembrane helix</keyword>
<gene>
    <name evidence="2" type="ORF">AB5J58_44460</name>
</gene>
<feature type="transmembrane region" description="Helical" evidence="1">
    <location>
        <begin position="44"/>
        <end position="65"/>
    </location>
</feature>
<protein>
    <recommendedName>
        <fullName evidence="3">Lipoprotein</fullName>
    </recommendedName>
</protein>
<proteinExistence type="predicted"/>
<accession>A0AB39MKV5</accession>
<dbReference type="EMBL" id="CP163431">
    <property type="protein sequence ID" value="XDQ06812.1"/>
    <property type="molecule type" value="Genomic_DNA"/>
</dbReference>
<feature type="transmembrane region" description="Helical" evidence="1">
    <location>
        <begin position="12"/>
        <end position="32"/>
    </location>
</feature>
<evidence type="ECO:0008006" key="3">
    <source>
        <dbReference type="Google" id="ProtNLM"/>
    </source>
</evidence>
<organism evidence="2">
    <name type="scientific">Streptomyces sp. R08</name>
    <dbReference type="NCBI Taxonomy" id="3238624"/>
    <lineage>
        <taxon>Bacteria</taxon>
        <taxon>Bacillati</taxon>
        <taxon>Actinomycetota</taxon>
        <taxon>Actinomycetes</taxon>
        <taxon>Kitasatosporales</taxon>
        <taxon>Streptomycetaceae</taxon>
        <taxon>Streptomyces</taxon>
    </lineage>
</organism>
<name>A0AB39MKV5_9ACTN</name>
<dbReference type="PROSITE" id="PS51257">
    <property type="entry name" value="PROKAR_LIPOPROTEIN"/>
    <property type="match status" value="1"/>
</dbReference>
<dbReference type="RefSeq" id="WP_369191675.1">
    <property type="nucleotide sequence ID" value="NZ_CP163431.1"/>
</dbReference>
<keyword evidence="1" id="KW-0472">Membrane</keyword>